<dbReference type="SUPFAM" id="SSF55120">
    <property type="entry name" value="Pseudouridine synthase"/>
    <property type="match status" value="1"/>
</dbReference>
<evidence type="ECO:0000256" key="5">
    <source>
        <dbReference type="PIRSR" id="PIRSR001430-1"/>
    </source>
</evidence>
<dbReference type="Proteomes" id="UP000190080">
    <property type="component" value="Unassembled WGS sequence"/>
</dbReference>
<evidence type="ECO:0000256" key="3">
    <source>
        <dbReference type="ARBA" id="ARBA00023235"/>
    </source>
</evidence>
<dbReference type="STRING" id="1450648.CLORY_27120"/>
<dbReference type="EMBL" id="MZGV01000029">
    <property type="protein sequence ID" value="OPJ60661.1"/>
    <property type="molecule type" value="Genomic_DNA"/>
</dbReference>
<evidence type="ECO:0000256" key="7">
    <source>
        <dbReference type="RuleBase" id="RU003792"/>
    </source>
</evidence>
<organism evidence="9 10">
    <name type="scientific">Clostridium oryzae</name>
    <dbReference type="NCBI Taxonomy" id="1450648"/>
    <lineage>
        <taxon>Bacteria</taxon>
        <taxon>Bacillati</taxon>
        <taxon>Bacillota</taxon>
        <taxon>Clostridia</taxon>
        <taxon>Eubacteriales</taxon>
        <taxon>Clostridiaceae</taxon>
        <taxon>Clostridium</taxon>
    </lineage>
</organism>
<comment type="caution">
    <text evidence="9">The sequence shown here is derived from an EMBL/GenBank/DDBJ whole genome shotgun (WGS) entry which is preliminary data.</text>
</comment>
<evidence type="ECO:0000256" key="4">
    <source>
        <dbReference type="HAMAP-Rule" id="MF_00171"/>
    </source>
</evidence>
<comment type="similarity">
    <text evidence="1 4 7">Belongs to the tRNA pseudouridine synthase TruA family.</text>
</comment>
<dbReference type="PANTHER" id="PTHR11142:SF0">
    <property type="entry name" value="TRNA PSEUDOURIDINE SYNTHASE-LIKE 1"/>
    <property type="match status" value="1"/>
</dbReference>
<sequence length="244" mass="27611">MKNIKLILEYDGGKYSGWQRQKNAVTIQEMIENGILKVTGENISVDGCSRTDAGVHAKEFVCNFHTNSRIEAVKFRGAINASIPKDIRVLSSCEVDEKFHSRYNCKGKTYSYTIINRDVAPAIFRNYMHHVRASLDIDKMKQASECLVGTHDFKAFRKEGSSVKTTVRTITRIDIEKSQDIVRIYATADGFLYNMMRIICATLIEAGTGKRKPESVKEALESLDRNMVRKAAPAHALCLEKVYY</sequence>
<comment type="function">
    <text evidence="4">Formation of pseudouridine at positions 38, 39 and 40 in the anticodon stem and loop of transfer RNAs.</text>
</comment>
<keyword evidence="10" id="KW-1185">Reference proteome</keyword>
<evidence type="ECO:0000313" key="9">
    <source>
        <dbReference type="EMBL" id="OPJ60661.1"/>
    </source>
</evidence>
<dbReference type="Pfam" id="PF01416">
    <property type="entry name" value="PseudoU_synth_1"/>
    <property type="match status" value="2"/>
</dbReference>
<accession>A0A1V4IKW0</accession>
<name>A0A1V4IKW0_9CLOT</name>
<feature type="binding site" evidence="4 6">
    <location>
        <position position="110"/>
    </location>
    <ligand>
        <name>substrate</name>
    </ligand>
</feature>
<dbReference type="HAMAP" id="MF_00171">
    <property type="entry name" value="TruA"/>
    <property type="match status" value="1"/>
</dbReference>
<dbReference type="InterPro" id="IPR001406">
    <property type="entry name" value="PsdUridine_synth_TruA"/>
</dbReference>
<dbReference type="EC" id="5.4.99.12" evidence="4"/>
<dbReference type="FunFam" id="3.30.70.580:FF:000001">
    <property type="entry name" value="tRNA pseudouridine synthase A"/>
    <property type="match status" value="1"/>
</dbReference>
<dbReference type="PANTHER" id="PTHR11142">
    <property type="entry name" value="PSEUDOURIDYLATE SYNTHASE"/>
    <property type="match status" value="1"/>
</dbReference>
<dbReference type="InterPro" id="IPR020095">
    <property type="entry name" value="PsdUridine_synth_TruA_C"/>
</dbReference>
<dbReference type="GO" id="GO:0160147">
    <property type="term" value="F:tRNA pseudouridine(38-40) synthase activity"/>
    <property type="evidence" value="ECO:0007669"/>
    <property type="project" value="UniProtKB-EC"/>
</dbReference>
<evidence type="ECO:0000256" key="2">
    <source>
        <dbReference type="ARBA" id="ARBA00022694"/>
    </source>
</evidence>
<evidence type="ECO:0000313" key="10">
    <source>
        <dbReference type="Proteomes" id="UP000190080"/>
    </source>
</evidence>
<keyword evidence="3 4" id="KW-0413">Isomerase</keyword>
<dbReference type="GO" id="GO:0031119">
    <property type="term" value="P:tRNA pseudouridine synthesis"/>
    <property type="evidence" value="ECO:0007669"/>
    <property type="project" value="UniProtKB-UniRule"/>
</dbReference>
<evidence type="ECO:0000256" key="6">
    <source>
        <dbReference type="PIRSR" id="PIRSR001430-2"/>
    </source>
</evidence>
<dbReference type="InterPro" id="IPR020097">
    <property type="entry name" value="PsdUridine_synth_TruA_a/b_dom"/>
</dbReference>
<comment type="caution">
    <text evidence="4">Lacks conserved residue(s) required for the propagation of feature annotation.</text>
</comment>
<dbReference type="OrthoDB" id="9811823at2"/>
<keyword evidence="2 4" id="KW-0819">tRNA processing</keyword>
<protein>
    <recommendedName>
        <fullName evidence="4">tRNA pseudouridine synthase A</fullName>
        <ecNumber evidence="4">5.4.99.12</ecNumber>
    </recommendedName>
    <alternativeName>
        <fullName evidence="4">tRNA pseudouridine(38-40) synthase</fullName>
    </alternativeName>
    <alternativeName>
        <fullName evidence="4">tRNA pseudouridylate synthase I</fullName>
    </alternativeName>
    <alternativeName>
        <fullName evidence="4">tRNA-uridine isomerase I</fullName>
    </alternativeName>
</protein>
<evidence type="ECO:0000259" key="8">
    <source>
        <dbReference type="Pfam" id="PF01416"/>
    </source>
</evidence>
<dbReference type="NCBIfam" id="TIGR00071">
    <property type="entry name" value="hisT_truA"/>
    <property type="match status" value="1"/>
</dbReference>
<dbReference type="CDD" id="cd02570">
    <property type="entry name" value="PseudoU_synth_EcTruA"/>
    <property type="match status" value="1"/>
</dbReference>
<evidence type="ECO:0000256" key="1">
    <source>
        <dbReference type="ARBA" id="ARBA00009375"/>
    </source>
</evidence>
<comment type="catalytic activity">
    <reaction evidence="4 7">
        <text>uridine(38/39/40) in tRNA = pseudouridine(38/39/40) in tRNA</text>
        <dbReference type="Rhea" id="RHEA:22376"/>
        <dbReference type="Rhea" id="RHEA-COMP:10085"/>
        <dbReference type="Rhea" id="RHEA-COMP:10087"/>
        <dbReference type="ChEBI" id="CHEBI:65314"/>
        <dbReference type="ChEBI" id="CHEBI:65315"/>
        <dbReference type="EC" id="5.4.99.12"/>
    </reaction>
</comment>
<feature type="active site" description="Nucleophile" evidence="4 5">
    <location>
        <position position="52"/>
    </location>
</feature>
<dbReference type="GO" id="GO:0003723">
    <property type="term" value="F:RNA binding"/>
    <property type="evidence" value="ECO:0007669"/>
    <property type="project" value="InterPro"/>
</dbReference>
<dbReference type="AlphaFoldDB" id="A0A1V4IKW0"/>
<dbReference type="InterPro" id="IPR020103">
    <property type="entry name" value="PsdUridine_synth_cat_dom_sf"/>
</dbReference>
<dbReference type="Gene3D" id="3.30.70.580">
    <property type="entry name" value="Pseudouridine synthase I, catalytic domain, N-terminal subdomain"/>
    <property type="match status" value="1"/>
</dbReference>
<dbReference type="InterPro" id="IPR020094">
    <property type="entry name" value="TruA/RsuA/RluB/E/F_N"/>
</dbReference>
<feature type="domain" description="Pseudouridine synthase I TruA alpha/beta" evidence="8">
    <location>
        <begin position="9"/>
        <end position="104"/>
    </location>
</feature>
<comment type="subunit">
    <text evidence="4">Homodimer.</text>
</comment>
<proteinExistence type="inferred from homology"/>
<dbReference type="RefSeq" id="WP_079425331.1">
    <property type="nucleotide sequence ID" value="NZ_MZGV01000029.1"/>
</dbReference>
<dbReference type="PIRSF" id="PIRSF001430">
    <property type="entry name" value="tRNA_psdUrid_synth"/>
    <property type="match status" value="1"/>
</dbReference>
<gene>
    <name evidence="9" type="primary">truA_2</name>
    <name evidence="4" type="synonym">truA</name>
    <name evidence="9" type="ORF">CLORY_27120</name>
</gene>
<feature type="domain" description="Pseudouridine synthase I TruA alpha/beta" evidence="8">
    <location>
        <begin position="144"/>
        <end position="244"/>
    </location>
</feature>
<dbReference type="Gene3D" id="3.30.70.660">
    <property type="entry name" value="Pseudouridine synthase I, catalytic domain, C-terminal subdomain"/>
    <property type="match status" value="1"/>
</dbReference>
<reference evidence="9 10" key="1">
    <citation type="submission" date="2017-03" db="EMBL/GenBank/DDBJ databases">
        <title>Genome sequence of Clostridium oryzae DSM 28571.</title>
        <authorList>
            <person name="Poehlein A."/>
            <person name="Daniel R."/>
        </authorList>
    </citation>
    <scope>NUCLEOTIDE SEQUENCE [LARGE SCALE GENOMIC DNA]</scope>
    <source>
        <strain evidence="9 10">DSM 28571</strain>
    </source>
</reference>